<evidence type="ECO:0000256" key="4">
    <source>
        <dbReference type="SAM" id="MobiDB-lite"/>
    </source>
</evidence>
<evidence type="ECO:0000259" key="7">
    <source>
        <dbReference type="Pfam" id="PF25041"/>
    </source>
</evidence>
<feature type="domain" description="E3 UFM1-protein ligase-like C-terminal" evidence="7">
    <location>
        <begin position="757"/>
        <end position="808"/>
    </location>
</feature>
<feature type="domain" description="E3 UFM1-protein ligase 1-like" evidence="6">
    <location>
        <begin position="566"/>
        <end position="617"/>
    </location>
</feature>
<evidence type="ECO:0000313" key="9">
    <source>
        <dbReference type="Proteomes" id="UP000807716"/>
    </source>
</evidence>
<comment type="similarity">
    <text evidence="1">Belongs to the UFL1 family.</text>
</comment>
<feature type="compositionally biased region" description="Low complexity" evidence="4">
    <location>
        <begin position="459"/>
        <end position="476"/>
    </location>
</feature>
<dbReference type="EMBL" id="JAAAJB010000076">
    <property type="protein sequence ID" value="KAG0267395.1"/>
    <property type="molecule type" value="Genomic_DNA"/>
</dbReference>
<dbReference type="GO" id="GO:0005789">
    <property type="term" value="C:endoplasmic reticulum membrane"/>
    <property type="evidence" value="ECO:0007669"/>
    <property type="project" value="TreeGrafter"/>
</dbReference>
<proteinExistence type="inferred from homology"/>
<dbReference type="AlphaFoldDB" id="A0A9P6QJ82"/>
<accession>A0A9P6QJ82</accession>
<feature type="compositionally biased region" description="Low complexity" evidence="4">
    <location>
        <begin position="724"/>
        <end position="741"/>
    </location>
</feature>
<evidence type="ECO:0000256" key="2">
    <source>
        <dbReference type="ARBA" id="ARBA00022679"/>
    </source>
</evidence>
<reference evidence="8" key="1">
    <citation type="journal article" date="2020" name="Fungal Divers.">
        <title>Resolving the Mortierellaceae phylogeny through synthesis of multi-gene phylogenetics and phylogenomics.</title>
        <authorList>
            <person name="Vandepol N."/>
            <person name="Liber J."/>
            <person name="Desiro A."/>
            <person name="Na H."/>
            <person name="Kennedy M."/>
            <person name="Barry K."/>
            <person name="Grigoriev I.V."/>
            <person name="Miller A.N."/>
            <person name="O'Donnell K."/>
            <person name="Stajich J.E."/>
            <person name="Bonito G."/>
        </authorList>
    </citation>
    <scope>NUCLEOTIDE SEQUENCE</scope>
    <source>
        <strain evidence="8">BC1065</strain>
    </source>
</reference>
<evidence type="ECO:0000259" key="5">
    <source>
        <dbReference type="Pfam" id="PF09743"/>
    </source>
</evidence>
<evidence type="ECO:0000256" key="3">
    <source>
        <dbReference type="ARBA" id="ARBA00022786"/>
    </source>
</evidence>
<keyword evidence="9" id="KW-1185">Reference proteome</keyword>
<name>A0A9P6QJ82_9FUNG</name>
<dbReference type="GO" id="GO:0032434">
    <property type="term" value="P:regulation of proteasomal ubiquitin-dependent protein catabolic process"/>
    <property type="evidence" value="ECO:0007669"/>
    <property type="project" value="TreeGrafter"/>
</dbReference>
<dbReference type="GO" id="GO:0061666">
    <property type="term" value="F:UFM1 ligase activity"/>
    <property type="evidence" value="ECO:0007669"/>
    <property type="project" value="InterPro"/>
</dbReference>
<keyword evidence="2" id="KW-0808">Transferase</keyword>
<sequence length="872" mass="96520">MSWLGFLGLGGTGYEKHQEYPERITEAACDDLVQSLMRLGFIPKMIPSLDGKEYWTSEHLGQMIVARLAKLGGRLSILELPRMLNVELSSARDVIQDLLRSQPGKFVQVQEDLLEIDYLVNITREMNSELDQRGFLTTVEQSKRYNLGLDYMRQFLKDRVGSQIHGTWDTVDQGFVYAGWFKTQQKAALLKLLCELDEPTTLATLRARRVVHDQFFFGLCDALVKEEASALPGTIKGWHDQGIFVPRQFVKHQASSIESFFDQNGFIAFESVTKHGVSDPKNYIRKLRPNALLLETHAVQESIWSVVDASVEDAITSVSWVDIKGDLASLLAQLPSLTHPHSRPSPPATDRDDGGEGVTGFGGVGSPYDTFILQDRAVLTSGQIQKCMLEMGPLLDNTLKAVMSWRLSFGSLGLVLDDHVEENSEAGSGGGVTSSDQHREQIQQVISQKGRKDRIKMVSPSLSKSKGKGSSSDLLVGSGGSATNQKKKRLDDFLTLADIIAELKTTEPDLEPMLAEAIARALHRPLLLQLKEKNRHLVIDQAEERGIDEPAEQHSGDIVNKQATKLLEHILQTLDKIAAFAKGVELFEDSSAMNSLSKYLLQSICSELLPLYILLISYTSLPSDQAANSLQERLLQQYWTSSSNISEPSAQHQPPQPFTIEGADLVALEQVLPPPQMDMAKKWRKCVTGSGKWKSLDELCKTLQVRPITVFEQERQQKDHGETSSSTSASSPSSSGPLSSFSDRKPKILRTHLDDLRATLIDLDQVASKALLVHVVTLIVFQAWTGEMLHASGKYVPRILKQLHVTVAATSTTEGKEENAKDERGEALAKLEQLMQVVMEEVKSGGAVTSTEDATTLCQSIFDYGLRMTSRG</sequence>
<feature type="compositionally biased region" description="Basic and acidic residues" evidence="4">
    <location>
        <begin position="712"/>
        <end position="722"/>
    </location>
</feature>
<evidence type="ECO:0000313" key="8">
    <source>
        <dbReference type="EMBL" id="KAG0267395.1"/>
    </source>
</evidence>
<dbReference type="PANTHER" id="PTHR31057">
    <property type="entry name" value="E3 UFM1-PROTEIN LIGASE 1"/>
    <property type="match status" value="1"/>
</dbReference>
<gene>
    <name evidence="8" type="primary">UFL1</name>
    <name evidence="8" type="ORF">DFQ27_008813</name>
</gene>
<feature type="region of interest" description="Disordered" evidence="4">
    <location>
        <begin position="445"/>
        <end position="484"/>
    </location>
</feature>
<keyword evidence="8" id="KW-0436">Ligase</keyword>
<dbReference type="Pfam" id="PF09743">
    <property type="entry name" value="E3_UFM1_ligase"/>
    <property type="match status" value="1"/>
</dbReference>
<dbReference type="InterPro" id="IPR056580">
    <property type="entry name" value="Ufl1_dom"/>
</dbReference>
<feature type="region of interest" description="Disordered" evidence="4">
    <location>
        <begin position="336"/>
        <end position="360"/>
    </location>
</feature>
<dbReference type="InterPro" id="IPR056579">
    <property type="entry name" value="Ufl1_N"/>
</dbReference>
<keyword evidence="3" id="KW-0833">Ubl conjugation pathway</keyword>
<feature type="region of interest" description="Disordered" evidence="4">
    <location>
        <begin position="712"/>
        <end position="743"/>
    </location>
</feature>
<dbReference type="GO" id="GO:1990592">
    <property type="term" value="P:protein K69-linked ufmylation"/>
    <property type="evidence" value="ECO:0007669"/>
    <property type="project" value="TreeGrafter"/>
</dbReference>
<dbReference type="InterPro" id="IPR056761">
    <property type="entry name" value="Ufl1-like_C"/>
</dbReference>
<dbReference type="GO" id="GO:0016874">
    <property type="term" value="F:ligase activity"/>
    <property type="evidence" value="ECO:0007669"/>
    <property type="project" value="UniProtKB-KW"/>
</dbReference>
<feature type="domain" description="E3 UFM1-protein ligase 1-like N-terminal" evidence="5">
    <location>
        <begin position="18"/>
        <end position="284"/>
    </location>
</feature>
<organism evidence="8 9">
    <name type="scientific">Actinomortierella ambigua</name>
    <dbReference type="NCBI Taxonomy" id="1343610"/>
    <lineage>
        <taxon>Eukaryota</taxon>
        <taxon>Fungi</taxon>
        <taxon>Fungi incertae sedis</taxon>
        <taxon>Mucoromycota</taxon>
        <taxon>Mortierellomycotina</taxon>
        <taxon>Mortierellomycetes</taxon>
        <taxon>Mortierellales</taxon>
        <taxon>Mortierellaceae</taxon>
        <taxon>Actinomortierella</taxon>
    </lineage>
</organism>
<evidence type="ECO:0000259" key="6">
    <source>
        <dbReference type="Pfam" id="PF23659"/>
    </source>
</evidence>
<evidence type="ECO:0000256" key="1">
    <source>
        <dbReference type="ARBA" id="ARBA00010789"/>
    </source>
</evidence>
<dbReference type="Proteomes" id="UP000807716">
    <property type="component" value="Unassembled WGS sequence"/>
</dbReference>
<dbReference type="GO" id="GO:0034976">
    <property type="term" value="P:response to endoplasmic reticulum stress"/>
    <property type="evidence" value="ECO:0007669"/>
    <property type="project" value="TreeGrafter"/>
</dbReference>
<dbReference type="Pfam" id="PF23659">
    <property type="entry name" value="UFL1"/>
    <property type="match status" value="1"/>
</dbReference>
<dbReference type="OrthoDB" id="10258297at2759"/>
<comment type="caution">
    <text evidence="8">The sequence shown here is derived from an EMBL/GenBank/DDBJ whole genome shotgun (WGS) entry which is preliminary data.</text>
</comment>
<dbReference type="PANTHER" id="PTHR31057:SF0">
    <property type="entry name" value="E3 UFM1-PROTEIN LIGASE 1"/>
    <property type="match status" value="1"/>
</dbReference>
<dbReference type="InterPro" id="IPR018611">
    <property type="entry name" value="Ufl1"/>
</dbReference>
<protein>
    <submittedName>
        <fullName evidence="8">E3 UFM1-protein ligase 1</fullName>
    </submittedName>
</protein>
<dbReference type="Pfam" id="PF25041">
    <property type="entry name" value="UFL1_C"/>
    <property type="match status" value="1"/>
</dbReference>